<name>A0A5N5TNM6_9CRUS</name>
<keyword evidence="2 16" id="KW-0812">Transmembrane</keyword>
<dbReference type="PANTHER" id="PTHR14139">
    <property type="entry name" value="CALSYNTENIN"/>
    <property type="match status" value="1"/>
</dbReference>
<evidence type="ECO:0000256" key="6">
    <source>
        <dbReference type="ARBA" id="ARBA00022889"/>
    </source>
</evidence>
<dbReference type="SUPFAM" id="SSF49313">
    <property type="entry name" value="Cadherin-like"/>
    <property type="match status" value="2"/>
</dbReference>
<keyword evidence="4" id="KW-0677">Repeat</keyword>
<keyword evidence="3" id="KW-0732">Signal</keyword>
<evidence type="ECO:0000256" key="14">
    <source>
        <dbReference type="PROSITE-ProRule" id="PRU00043"/>
    </source>
</evidence>
<dbReference type="OrthoDB" id="10012272at2759"/>
<evidence type="ECO:0000256" key="2">
    <source>
        <dbReference type="ARBA" id="ARBA00022692"/>
    </source>
</evidence>
<feature type="region of interest" description="Disordered" evidence="15">
    <location>
        <begin position="842"/>
        <end position="891"/>
    </location>
</feature>
<comment type="similarity">
    <text evidence="13">Belongs to the calsyntenin family.</text>
</comment>
<protein>
    <submittedName>
        <fullName evidence="18">Calsyntenin-1</fullName>
    </submittedName>
</protein>
<dbReference type="SUPFAM" id="SSF49899">
    <property type="entry name" value="Concanavalin A-like lectins/glucanases"/>
    <property type="match status" value="1"/>
</dbReference>
<dbReference type="InterPro" id="IPR013320">
    <property type="entry name" value="ConA-like_dom_sf"/>
</dbReference>
<dbReference type="Proteomes" id="UP000326759">
    <property type="component" value="Unassembled WGS sequence"/>
</dbReference>
<dbReference type="PRINTS" id="PR00205">
    <property type="entry name" value="CADHERIN"/>
</dbReference>
<dbReference type="GO" id="GO:0007156">
    <property type="term" value="P:homophilic cell adhesion via plasma membrane adhesion molecules"/>
    <property type="evidence" value="ECO:0007669"/>
    <property type="project" value="InterPro"/>
</dbReference>
<evidence type="ECO:0000256" key="12">
    <source>
        <dbReference type="ARBA" id="ARBA00035006"/>
    </source>
</evidence>
<evidence type="ECO:0000256" key="15">
    <source>
        <dbReference type="SAM" id="MobiDB-lite"/>
    </source>
</evidence>
<comment type="caution">
    <text evidence="18">The sequence shown here is derived from an EMBL/GenBank/DDBJ whole genome shotgun (WGS) entry which is preliminary data.</text>
</comment>
<keyword evidence="9 16" id="KW-0472">Membrane</keyword>
<dbReference type="Pfam" id="PF00028">
    <property type="entry name" value="Cadherin"/>
    <property type="match status" value="1"/>
</dbReference>
<dbReference type="Pfam" id="PF19699">
    <property type="entry name" value="CLSTN_C"/>
    <property type="match status" value="1"/>
</dbReference>
<sequence length="891" mass="99882">MDIGKLWFNYCAPFRLIQLRNEVTGEAELLAKRPLNCEKRKNYKFDITAISCDGIESENVTVRVKVNDVNEFAPVFVDPSYVVSVDEGRLYDEIVTLRAEDQDCSPKYGDICRYELLTKDQPFVVDSEGVVRNTEILDYERSHNHILSFVAYDCGMKRSQPVMVTVKVNRVCHLGWKGIPKQVEYSPGSGRQELFPSASLELCSVPCSVERVQSRIGLVTNHIGKGCDRDTYSVPAQRKMCGASDSSIELLPSPGPGKEWTSPLHSDEGHEGDLIFQFEGDNSGIRIPDEVMSHNLTNTFTISSWMKHKSHSADKHTKEHLICNSDSRKMNRHHFALFVRNCRLILLLRREYMEADLNTFQPAEWRWKLPQVCDNEWHHYSVQANLPEVNLYVDGHLFHPETSDTPEVIDDWPLHPTRGIETTMTVGACWQGSEGIMKHGFVGYLAGLSILSGSLESPRVLSCLTRCQEALDTPAMELLQPSMELLTNNEMTQITVEGNNVTNVETLIRRVAYINNRDFPTPGRRPVSLTTNILCTTGKALKIGTSESFVVVLQPHQPSIEINGTTNFVKEYEAFRQGLRIFPDISIYLSAAAKEAGAPTPGGQLDECSVMVYPPLNPDHETLVLPDNLIAELGLAATVTRQGATISGAHNTPNYQKILRQIHYTNRKPAYYLNRAFKLSCSELGGRFTSNEYTQTVTVIHPQLSVDKVEDDSDVVVNELPESHPHQETKIEATHHENPLPAHHKISPQHAHIKEVHITEYANSKNLQGAVASSASHAVTIIVVVCVGFLVFLVVLGVLRVRAVHSRGATQEEANAADVEMAWDDSALNITVNPMEMEMGETQHLRDRDDDDSSDEGSNFNDELEESSDDDDEEIVTKQKELEWDDSTLKI</sequence>
<evidence type="ECO:0000256" key="5">
    <source>
        <dbReference type="ARBA" id="ARBA00022837"/>
    </source>
</evidence>
<dbReference type="InterPro" id="IPR045588">
    <property type="entry name" value="CLSTN_C"/>
</dbReference>
<dbReference type="GO" id="GO:0009986">
    <property type="term" value="C:cell surface"/>
    <property type="evidence" value="ECO:0007669"/>
    <property type="project" value="TreeGrafter"/>
</dbReference>
<evidence type="ECO:0000256" key="11">
    <source>
        <dbReference type="ARBA" id="ARBA00023257"/>
    </source>
</evidence>
<evidence type="ECO:0000256" key="1">
    <source>
        <dbReference type="ARBA" id="ARBA00022475"/>
    </source>
</evidence>
<evidence type="ECO:0000256" key="9">
    <source>
        <dbReference type="ARBA" id="ARBA00023136"/>
    </source>
</evidence>
<keyword evidence="6" id="KW-0130">Cell adhesion</keyword>
<dbReference type="Gene3D" id="2.60.40.60">
    <property type="entry name" value="Cadherins"/>
    <property type="match status" value="2"/>
</dbReference>
<evidence type="ECO:0000256" key="3">
    <source>
        <dbReference type="ARBA" id="ARBA00022729"/>
    </source>
</evidence>
<comment type="subcellular location">
    <subcellularLocation>
        <location evidence="12">Postsynaptic cell membrane</location>
        <topology evidence="12">Single-pass type I membrane protein</topology>
    </subcellularLocation>
</comment>
<dbReference type="InterPro" id="IPR015919">
    <property type="entry name" value="Cadherin-like_sf"/>
</dbReference>
<evidence type="ECO:0000313" key="19">
    <source>
        <dbReference type="Proteomes" id="UP000326759"/>
    </source>
</evidence>
<accession>A0A5N5TNM6</accession>
<evidence type="ECO:0000256" key="13">
    <source>
        <dbReference type="ARBA" id="ARBA00035015"/>
    </source>
</evidence>
<dbReference type="GO" id="GO:0045211">
    <property type="term" value="C:postsynaptic membrane"/>
    <property type="evidence" value="ECO:0007669"/>
    <property type="project" value="UniProtKB-SubCell"/>
</dbReference>
<reference evidence="18 19" key="1">
    <citation type="journal article" date="2019" name="PLoS Biol.">
        <title>Sex chromosomes control vertical transmission of feminizing Wolbachia symbionts in an isopod.</title>
        <authorList>
            <person name="Becking T."/>
            <person name="Chebbi M.A."/>
            <person name="Giraud I."/>
            <person name="Moumen B."/>
            <person name="Laverre T."/>
            <person name="Caubet Y."/>
            <person name="Peccoud J."/>
            <person name="Gilbert C."/>
            <person name="Cordaux R."/>
        </authorList>
    </citation>
    <scope>NUCLEOTIDE SEQUENCE [LARGE SCALE GENOMIC DNA]</scope>
    <source>
        <strain evidence="18">ANa2</strain>
        <tissue evidence="18">Whole body excluding digestive tract and cuticle</tissue>
    </source>
</reference>
<keyword evidence="10" id="KW-0325">Glycoprotein</keyword>
<evidence type="ECO:0000256" key="4">
    <source>
        <dbReference type="ARBA" id="ARBA00022737"/>
    </source>
</evidence>
<dbReference type="EMBL" id="SEYY01000216">
    <property type="protein sequence ID" value="KAB7507777.1"/>
    <property type="molecule type" value="Genomic_DNA"/>
</dbReference>
<keyword evidence="8" id="KW-0770">Synapse</keyword>
<feature type="domain" description="Cadherin" evidence="17">
    <location>
        <begin position="21"/>
        <end position="76"/>
    </location>
</feature>
<dbReference type="InterPro" id="IPR002126">
    <property type="entry name" value="Cadherin-like_dom"/>
</dbReference>
<keyword evidence="5 14" id="KW-0106">Calcium</keyword>
<dbReference type="Gene3D" id="2.60.120.200">
    <property type="match status" value="1"/>
</dbReference>
<keyword evidence="1" id="KW-1003">Cell membrane</keyword>
<evidence type="ECO:0000259" key="17">
    <source>
        <dbReference type="PROSITE" id="PS50268"/>
    </source>
</evidence>
<feature type="domain" description="Cadherin" evidence="17">
    <location>
        <begin position="77"/>
        <end position="182"/>
    </location>
</feature>
<feature type="compositionally biased region" description="Basic and acidic residues" evidence="15">
    <location>
        <begin position="875"/>
        <end position="891"/>
    </location>
</feature>
<dbReference type="AlphaFoldDB" id="A0A5N5TNM6"/>
<dbReference type="GO" id="GO:0051965">
    <property type="term" value="P:positive regulation of synapse assembly"/>
    <property type="evidence" value="ECO:0007669"/>
    <property type="project" value="TreeGrafter"/>
</dbReference>
<proteinExistence type="inferred from homology"/>
<dbReference type="CDD" id="cd11304">
    <property type="entry name" value="Cadherin_repeat"/>
    <property type="match status" value="2"/>
</dbReference>
<dbReference type="GO" id="GO:0005509">
    <property type="term" value="F:calcium ion binding"/>
    <property type="evidence" value="ECO:0007669"/>
    <property type="project" value="UniProtKB-UniRule"/>
</dbReference>
<dbReference type="PROSITE" id="PS50268">
    <property type="entry name" value="CADHERIN_2"/>
    <property type="match status" value="2"/>
</dbReference>
<feature type="compositionally biased region" description="Acidic residues" evidence="15">
    <location>
        <begin position="862"/>
        <end position="874"/>
    </location>
</feature>
<evidence type="ECO:0000313" key="18">
    <source>
        <dbReference type="EMBL" id="KAB7507777.1"/>
    </source>
</evidence>
<feature type="transmembrane region" description="Helical" evidence="16">
    <location>
        <begin position="778"/>
        <end position="799"/>
    </location>
</feature>
<organism evidence="18 19">
    <name type="scientific">Armadillidium nasatum</name>
    <dbReference type="NCBI Taxonomy" id="96803"/>
    <lineage>
        <taxon>Eukaryota</taxon>
        <taxon>Metazoa</taxon>
        <taxon>Ecdysozoa</taxon>
        <taxon>Arthropoda</taxon>
        <taxon>Crustacea</taxon>
        <taxon>Multicrustacea</taxon>
        <taxon>Malacostraca</taxon>
        <taxon>Eumalacostraca</taxon>
        <taxon>Peracarida</taxon>
        <taxon>Isopoda</taxon>
        <taxon>Oniscidea</taxon>
        <taxon>Crinocheta</taxon>
        <taxon>Armadillidiidae</taxon>
        <taxon>Armadillidium</taxon>
    </lineage>
</organism>
<evidence type="ECO:0000256" key="10">
    <source>
        <dbReference type="ARBA" id="ARBA00023180"/>
    </source>
</evidence>
<keyword evidence="11" id="KW-0628">Postsynaptic cell membrane</keyword>
<dbReference type="FunFam" id="2.60.40.60:FF:000025">
    <property type="entry name" value="Calsyntenin 1"/>
    <property type="match status" value="1"/>
</dbReference>
<evidence type="ECO:0000256" key="7">
    <source>
        <dbReference type="ARBA" id="ARBA00022989"/>
    </source>
</evidence>
<keyword evidence="7 16" id="KW-1133">Transmembrane helix</keyword>
<keyword evidence="19" id="KW-1185">Reference proteome</keyword>
<dbReference type="PANTHER" id="PTHR14139:SF2">
    <property type="entry name" value="CALSYNTENIN-1"/>
    <property type="match status" value="1"/>
</dbReference>
<evidence type="ECO:0000256" key="8">
    <source>
        <dbReference type="ARBA" id="ARBA00023018"/>
    </source>
</evidence>
<evidence type="ECO:0000256" key="16">
    <source>
        <dbReference type="SAM" id="Phobius"/>
    </source>
</evidence>
<gene>
    <name evidence="18" type="primary">Cals</name>
    <name evidence="18" type="ORF">Anas_00941</name>
</gene>
<dbReference type="GO" id="GO:0050806">
    <property type="term" value="P:positive regulation of synaptic transmission"/>
    <property type="evidence" value="ECO:0007669"/>
    <property type="project" value="TreeGrafter"/>
</dbReference>